<gene>
    <name evidence="11" type="primary">OR8</name>
</gene>
<evidence type="ECO:0000256" key="2">
    <source>
        <dbReference type="ARBA" id="ARBA00022475"/>
    </source>
</evidence>
<name>A0A2Z4EY58_9NEOP</name>
<keyword evidence="2" id="KW-1003">Cell membrane</keyword>
<accession>A0A2Z4EY58</accession>
<keyword evidence="3 10" id="KW-0716">Sensory transduction</keyword>
<reference evidence="11" key="1">
    <citation type="journal article" date="2018" name="Insect Biochem. Mol. Biol.">
        <title>Functional characterization of odorant receptors from Lampronia capitella suggests a non-ditrysian origin of the lepidopteran pheromone receptor clade.</title>
        <authorList>
            <person name="Yuvaraj J.K."/>
            <person name="Andersson M.N."/>
            <person name="Corcoran J.A."/>
            <person name="Anderbrant O."/>
            <person name="Lofstedt C."/>
        </authorList>
    </citation>
    <scope>NUCLEOTIDE SEQUENCE</scope>
</reference>
<proteinExistence type="evidence at transcript level"/>
<protein>
    <recommendedName>
        <fullName evidence="10">Odorant receptor</fullName>
    </recommendedName>
</protein>
<evidence type="ECO:0000256" key="7">
    <source>
        <dbReference type="ARBA" id="ARBA00023136"/>
    </source>
</evidence>
<evidence type="ECO:0000256" key="1">
    <source>
        <dbReference type="ARBA" id="ARBA00004651"/>
    </source>
</evidence>
<keyword evidence="4 10" id="KW-0812">Transmembrane</keyword>
<evidence type="ECO:0000256" key="10">
    <source>
        <dbReference type="RuleBase" id="RU351113"/>
    </source>
</evidence>
<keyword evidence="8 10" id="KW-0675">Receptor</keyword>
<evidence type="ECO:0000256" key="5">
    <source>
        <dbReference type="ARBA" id="ARBA00022725"/>
    </source>
</evidence>
<feature type="transmembrane region" description="Helical" evidence="10">
    <location>
        <begin position="195"/>
        <end position="214"/>
    </location>
</feature>
<evidence type="ECO:0000256" key="6">
    <source>
        <dbReference type="ARBA" id="ARBA00022989"/>
    </source>
</evidence>
<sequence>MTSDAVVQLQRRDPLKTKQWKWIRLYLTALGMWPKVHFGEPRSRLNEWYHMFLIVHTLIVMYSQIHYLVSHYATTSFFEMGHMLVTLFLNVHSHVRLQLAFDKAFGPMLKHFFTKMHLFNYEYHNTYSIQIMEKIERFSWYLALYYIVLLNIGCPIFSMIAWGTNYLNGAYSRNNNVTLVSAVYLATPFDTEHNLFNWILLAAYDLYFTYLIAGASLMNDLTLYLITFQIMGHILILENNLKTIPKPPSRVLSEVTYSGSVNEIELEMFTEEENVEIHAKLKRFITEQRHLEEFINEIANRYDLVLLVTYLYHLVNGCIVLLELLRGGKAGLVQYGFLATGIFVQLISISVILEQVCTLSDRLGDAVYSTPWQCMSVRNQKTVLLFLMRVQTPMMFKAMGVAEVGVKPMAGILKTTLSYFAFLNSLE</sequence>
<dbReference type="EMBL" id="MG913134">
    <property type="protein sequence ID" value="AWV67923.1"/>
    <property type="molecule type" value="mRNA"/>
</dbReference>
<feature type="transmembrane region" description="Helical" evidence="10">
    <location>
        <begin position="304"/>
        <end position="325"/>
    </location>
</feature>
<evidence type="ECO:0000256" key="3">
    <source>
        <dbReference type="ARBA" id="ARBA00022606"/>
    </source>
</evidence>
<dbReference type="GO" id="GO:0004984">
    <property type="term" value="F:olfactory receptor activity"/>
    <property type="evidence" value="ECO:0007669"/>
    <property type="project" value="InterPro"/>
</dbReference>
<comment type="subcellular location">
    <subcellularLocation>
        <location evidence="1 10">Cell membrane</location>
        <topology evidence="1 10">Multi-pass membrane protein</topology>
    </subcellularLocation>
</comment>
<dbReference type="PANTHER" id="PTHR21137">
    <property type="entry name" value="ODORANT RECEPTOR"/>
    <property type="match status" value="1"/>
</dbReference>
<comment type="caution">
    <text evidence="10">Lacks conserved residue(s) required for the propagation of feature annotation.</text>
</comment>
<comment type="similarity">
    <text evidence="10">Belongs to the insect chemoreceptor superfamily. Heteromeric odorant receptor channel (TC 1.A.69) family.</text>
</comment>
<feature type="transmembrane region" description="Helical" evidence="10">
    <location>
        <begin position="332"/>
        <end position="353"/>
    </location>
</feature>
<feature type="transmembrane region" description="Helical" evidence="10">
    <location>
        <begin position="138"/>
        <end position="162"/>
    </location>
</feature>
<dbReference type="GO" id="GO:0007165">
    <property type="term" value="P:signal transduction"/>
    <property type="evidence" value="ECO:0007669"/>
    <property type="project" value="UniProtKB-KW"/>
</dbReference>
<dbReference type="AlphaFoldDB" id="A0A2Z4EY58"/>
<keyword evidence="6 10" id="KW-1133">Transmembrane helix</keyword>
<evidence type="ECO:0000256" key="9">
    <source>
        <dbReference type="ARBA" id="ARBA00023224"/>
    </source>
</evidence>
<keyword evidence="9 10" id="KW-0807">Transducer</keyword>
<organism evidence="11">
    <name type="scientific">Lampronia capitella</name>
    <name type="common">currant shoot borer</name>
    <dbReference type="NCBI Taxonomy" id="485574"/>
    <lineage>
        <taxon>Eukaryota</taxon>
        <taxon>Metazoa</taxon>
        <taxon>Ecdysozoa</taxon>
        <taxon>Arthropoda</taxon>
        <taxon>Hexapoda</taxon>
        <taxon>Insecta</taxon>
        <taxon>Pterygota</taxon>
        <taxon>Neoptera</taxon>
        <taxon>Endopterygota</taxon>
        <taxon>Lepidoptera</taxon>
        <taxon>Glossata</taxon>
        <taxon>Incurvarioidea</taxon>
        <taxon>Prodoxidae</taxon>
        <taxon>Lampronia</taxon>
    </lineage>
</organism>
<dbReference type="Pfam" id="PF02949">
    <property type="entry name" value="7tm_6"/>
    <property type="match status" value="1"/>
</dbReference>
<dbReference type="InterPro" id="IPR004117">
    <property type="entry name" value="7tm6_olfct_rcpt"/>
</dbReference>
<dbReference type="PANTHER" id="PTHR21137:SF35">
    <property type="entry name" value="ODORANT RECEPTOR 19A-RELATED"/>
    <property type="match status" value="1"/>
</dbReference>
<feature type="transmembrane region" description="Helical" evidence="10">
    <location>
        <begin position="48"/>
        <end position="65"/>
    </location>
</feature>
<dbReference type="GO" id="GO:0005886">
    <property type="term" value="C:plasma membrane"/>
    <property type="evidence" value="ECO:0007669"/>
    <property type="project" value="UniProtKB-SubCell"/>
</dbReference>
<evidence type="ECO:0000256" key="8">
    <source>
        <dbReference type="ARBA" id="ARBA00023170"/>
    </source>
</evidence>
<evidence type="ECO:0000256" key="4">
    <source>
        <dbReference type="ARBA" id="ARBA00022692"/>
    </source>
</evidence>
<keyword evidence="5 10" id="KW-0552">Olfaction</keyword>
<keyword evidence="7 10" id="KW-0472">Membrane</keyword>
<evidence type="ECO:0000313" key="11">
    <source>
        <dbReference type="EMBL" id="AWV67923.1"/>
    </source>
</evidence>
<dbReference type="GO" id="GO:0005549">
    <property type="term" value="F:odorant binding"/>
    <property type="evidence" value="ECO:0007669"/>
    <property type="project" value="InterPro"/>
</dbReference>